<evidence type="ECO:0008006" key="4">
    <source>
        <dbReference type="Google" id="ProtNLM"/>
    </source>
</evidence>
<evidence type="ECO:0000256" key="1">
    <source>
        <dbReference type="SAM" id="MobiDB-lite"/>
    </source>
</evidence>
<evidence type="ECO:0000313" key="2">
    <source>
        <dbReference type="EMBL" id="WUR42006.1"/>
    </source>
</evidence>
<organism evidence="2 3">
    <name type="scientific">Streptomyces griseoaurantiacus</name>
    <dbReference type="NCBI Taxonomy" id="68213"/>
    <lineage>
        <taxon>Bacteria</taxon>
        <taxon>Bacillati</taxon>
        <taxon>Actinomycetota</taxon>
        <taxon>Actinomycetes</taxon>
        <taxon>Kitasatosporales</taxon>
        <taxon>Streptomycetaceae</taxon>
        <taxon>Streptomyces</taxon>
        <taxon>Streptomyces aurantiacus group</taxon>
    </lineage>
</organism>
<sequence>MPDFGTVLGGIARGVAAVGRLAWAVATSPTTASEYDAEMQIDRLSQFIQDEVPEELHGRAWGLVVDELRRVDTEIERMVEEAKVEEQAATDEDSHPGSGGPGRG</sequence>
<gene>
    <name evidence="2" type="ORF">OHN36_28525</name>
</gene>
<protein>
    <recommendedName>
        <fullName evidence="4">Gas vesicle protein</fullName>
    </recommendedName>
</protein>
<evidence type="ECO:0000313" key="3">
    <source>
        <dbReference type="Proteomes" id="UP001432161"/>
    </source>
</evidence>
<proteinExistence type="predicted"/>
<reference evidence="2" key="1">
    <citation type="submission" date="2022-10" db="EMBL/GenBank/DDBJ databases">
        <title>The complete genomes of actinobacterial strains from the NBC collection.</title>
        <authorList>
            <person name="Joergensen T.S."/>
            <person name="Alvarez Arevalo M."/>
            <person name="Sterndorff E.B."/>
            <person name="Faurdal D."/>
            <person name="Vuksanovic O."/>
            <person name="Mourched A.-S."/>
            <person name="Charusanti P."/>
            <person name="Shaw S."/>
            <person name="Blin K."/>
            <person name="Weber T."/>
        </authorList>
    </citation>
    <scope>NUCLEOTIDE SEQUENCE</scope>
    <source>
        <strain evidence="2">NBC_00489</strain>
    </source>
</reference>
<dbReference type="Proteomes" id="UP001432161">
    <property type="component" value="Chromosome"/>
</dbReference>
<accession>A0ABZ1VC15</accession>
<feature type="region of interest" description="Disordered" evidence="1">
    <location>
        <begin position="82"/>
        <end position="104"/>
    </location>
</feature>
<name>A0ABZ1VC15_9ACTN</name>
<keyword evidence="3" id="KW-1185">Reference proteome</keyword>
<dbReference type="EMBL" id="CP108330">
    <property type="protein sequence ID" value="WUR42006.1"/>
    <property type="molecule type" value="Genomic_DNA"/>
</dbReference>